<reference evidence="7 9" key="3">
    <citation type="submission" date="2016-01" db="EMBL/GenBank/DDBJ databases">
        <title>Madurella mycetomatis genome sequencing.</title>
        <authorList>
            <person name="Van De Sande W."/>
        </authorList>
    </citation>
    <scope>NUCLEOTIDE SEQUENCE [LARGE SCALE GENOMIC DNA]</scope>
    <source>
        <strain evidence="7">Mm55</strain>
        <strain evidence="9">mm55</strain>
    </source>
</reference>
<feature type="compositionally biased region" description="Low complexity" evidence="4">
    <location>
        <begin position="48"/>
        <end position="63"/>
    </location>
</feature>
<accession>A0A175VPB9</accession>
<dbReference type="CDD" id="cd18793">
    <property type="entry name" value="SF2_C_SNF"/>
    <property type="match status" value="1"/>
</dbReference>
<feature type="compositionally biased region" description="Acidic residues" evidence="4">
    <location>
        <begin position="704"/>
        <end position="732"/>
    </location>
</feature>
<evidence type="ECO:0000256" key="4">
    <source>
        <dbReference type="SAM" id="MobiDB-lite"/>
    </source>
</evidence>
<keyword evidence="2" id="KW-0378">Hydrolase</keyword>
<keyword evidence="9" id="KW-1185">Reference proteome</keyword>
<feature type="domain" description="Helicase C-terminal" evidence="6">
    <location>
        <begin position="860"/>
        <end position="1008"/>
    </location>
</feature>
<feature type="compositionally biased region" description="Polar residues" evidence="4">
    <location>
        <begin position="118"/>
        <end position="133"/>
    </location>
</feature>
<evidence type="ECO:0000256" key="2">
    <source>
        <dbReference type="ARBA" id="ARBA00022801"/>
    </source>
</evidence>
<evidence type="ECO:0000256" key="3">
    <source>
        <dbReference type="ARBA" id="ARBA00022840"/>
    </source>
</evidence>
<evidence type="ECO:0000256" key="1">
    <source>
        <dbReference type="ARBA" id="ARBA00022741"/>
    </source>
</evidence>
<proteinExistence type="predicted"/>
<dbReference type="Proteomes" id="UP000078237">
    <property type="component" value="Unassembled WGS sequence"/>
</dbReference>
<feature type="compositionally biased region" description="Polar residues" evidence="4">
    <location>
        <begin position="763"/>
        <end position="773"/>
    </location>
</feature>
<dbReference type="GO" id="GO:0005634">
    <property type="term" value="C:nucleus"/>
    <property type="evidence" value="ECO:0007669"/>
    <property type="project" value="TreeGrafter"/>
</dbReference>
<dbReference type="GO" id="GO:0016787">
    <property type="term" value="F:hydrolase activity"/>
    <property type="evidence" value="ECO:0007669"/>
    <property type="project" value="UniProtKB-KW"/>
</dbReference>
<feature type="domain" description="Helicase ATP-binding" evidence="5">
    <location>
        <begin position="232"/>
        <end position="418"/>
    </location>
</feature>
<dbReference type="InterPro" id="IPR038718">
    <property type="entry name" value="SNF2-like_sf"/>
</dbReference>
<dbReference type="PANTHER" id="PTHR45626:SF14">
    <property type="entry name" value="ATP-DEPENDENT DNA HELICASE (EUROFUNG)"/>
    <property type="match status" value="1"/>
</dbReference>
<dbReference type="InterPro" id="IPR049730">
    <property type="entry name" value="SNF2/RAD54-like_C"/>
</dbReference>
<dbReference type="FunFam" id="3.40.50.10810:FF:000053">
    <property type="entry name" value="SNF2 family helicase/ATPase, putative"/>
    <property type="match status" value="1"/>
</dbReference>
<protein>
    <submittedName>
        <fullName evidence="7">Transcription termination factor 2</fullName>
    </submittedName>
</protein>
<organism evidence="7 9">
    <name type="scientific">Madurella mycetomatis</name>
    <dbReference type="NCBI Taxonomy" id="100816"/>
    <lineage>
        <taxon>Eukaryota</taxon>
        <taxon>Fungi</taxon>
        <taxon>Dikarya</taxon>
        <taxon>Ascomycota</taxon>
        <taxon>Pezizomycotina</taxon>
        <taxon>Sordariomycetes</taxon>
        <taxon>Sordariomycetidae</taxon>
        <taxon>Sordariales</taxon>
        <taxon>Sordariales incertae sedis</taxon>
        <taxon>Madurella</taxon>
    </lineage>
</organism>
<dbReference type="PROSITE" id="PS51194">
    <property type="entry name" value="HELICASE_CTER"/>
    <property type="match status" value="1"/>
</dbReference>
<reference evidence="9" key="2">
    <citation type="submission" date="2015-06" db="EMBL/GenBank/DDBJ databases">
        <authorList>
            <person name="van de Sande W.W.J."/>
        </authorList>
    </citation>
    <scope>NUCLEOTIDE SEQUENCE [LARGE SCALE GENOMIC DNA]</scope>
    <source>
        <strain evidence="9">mm55</strain>
    </source>
</reference>
<dbReference type="GO" id="GO:0006281">
    <property type="term" value="P:DNA repair"/>
    <property type="evidence" value="ECO:0007669"/>
    <property type="project" value="TreeGrafter"/>
</dbReference>
<feature type="compositionally biased region" description="Acidic residues" evidence="4">
    <location>
        <begin position="163"/>
        <end position="174"/>
    </location>
</feature>
<feature type="compositionally biased region" description="Low complexity" evidence="4">
    <location>
        <begin position="823"/>
        <end position="835"/>
    </location>
</feature>
<feature type="compositionally biased region" description="Basic and acidic residues" evidence="4">
    <location>
        <begin position="175"/>
        <end position="199"/>
    </location>
</feature>
<dbReference type="STRING" id="100816.A0A175VPB9"/>
<feature type="region of interest" description="Disordered" evidence="4">
    <location>
        <begin position="664"/>
        <end position="854"/>
    </location>
</feature>
<dbReference type="InterPro" id="IPR050628">
    <property type="entry name" value="SNF2_RAD54_helicase_TF"/>
</dbReference>
<dbReference type="SUPFAM" id="SSF52540">
    <property type="entry name" value="P-loop containing nucleoside triphosphate hydrolases"/>
    <property type="match status" value="2"/>
</dbReference>
<name>A0A175VPB9_9PEZI</name>
<sequence length="1088" mass="119842">MARSRSNSFSDDDLEILSSQAANLSFAPGAGTPLRPSNSPNKDTIDLTHSPASKPAAATPTPTFGHPTKLPSRFGRKDDPNHMFIQRKTRPEFHSDLYRGSGPLKPKTESRKAPALQMFSSMSPDAQPAYQYTQPSQSAYGDNVFYTDPAKASADLKALLEGSMEDEEDEDEGDKQEGSKPEGSKQEGTKQEEVKPKEETIEDGTLEGIKVKLLPHQVEGVKWMRGRELGPIKRGSVPKGGILADDMGLGKTLQSISLIVSNPMPGPDDKGWKKHFAQIKKATLVVAPLALIRQWEAEIKEKVDKTHELKVCVHHGTQRTKDPKVLAKHDVVITTYQILVSEHGHSNPDPTKNPQAGCFGIHWFRVILDEAHSIKNRNAKATKACCALRSEYRWCLTGTPMQNNLDELQSLVHFLRIPPYDDLAEWRANIDAPMKQGKGHIAIRRLHSILRCFMKRRTKEILKEEGALVAGGKKALDAAVAKAKEEGREEADAPKPAFKITERKVVTVETQFSPAEREFYDRLEERADKSLEKMMKGRVNYANALVLLLRLRQACNHPRLSETKIDKDRDALAVDATAQPKASATDDVDDLADAFGGMGLQTKQCDICLNDLSKKEVAKGQVRCTECVESLEKVNNESPSRKKRQKEGRRVSIVTEEIKIEKVAKRQPRGRKVLADSDDEEEEGSWLVPEDERGSLDLGKAGGEEDENAEGGGEDIASEDSEHSSEEEEDGSQLDSFIVNDEDVPEGGQPESGSDSGDDDTFVSVSKIHSQVVSEPAADSSDSEAGTSEGESVAESELLSALDSDSDSDTSPIKPRRRRPKRGGASSSSKSNPKSGGSGNDSDDDSNNGQHSKSVLVSAKVRELLSLLRKEAPQHKFIVFSQFTSMLDLIEPFLLSQPGLKFSRYDGKMANDAREAALRALRTDPHTRVLLCSLKCGSLGLNLTAATRVVIVEPFWNPFVEEQAIDRVHRLTQTVDVVVYKLTVAGTVEARILELQEKKRKLAEATIEGGTRRKGKGQLKLGLQEMLELFRHNARTSLGAGVPGGDDYDDPHGLSRERVVVGDVRAMIGASRANAARRREHEVYGRRW</sequence>
<dbReference type="InterPro" id="IPR014001">
    <property type="entry name" value="Helicase_ATP-bd"/>
</dbReference>
<gene>
    <name evidence="8" type="ORF">MMYC01_209552</name>
    <name evidence="7" type="ORF">MMYC01_210133</name>
</gene>
<dbReference type="Gene3D" id="3.40.50.10810">
    <property type="entry name" value="Tandem AAA-ATPase domain"/>
    <property type="match status" value="1"/>
</dbReference>
<feature type="compositionally biased region" description="Low complexity" evidence="4">
    <location>
        <begin position="774"/>
        <end position="813"/>
    </location>
</feature>
<dbReference type="CDD" id="cd18008">
    <property type="entry name" value="DEXDc_SHPRH-like"/>
    <property type="match status" value="1"/>
</dbReference>
<dbReference type="Pfam" id="PF00176">
    <property type="entry name" value="SNF2-rel_dom"/>
    <property type="match status" value="1"/>
</dbReference>
<dbReference type="Gene3D" id="3.40.50.300">
    <property type="entry name" value="P-loop containing nucleotide triphosphate hydrolases"/>
    <property type="match status" value="2"/>
</dbReference>
<evidence type="ECO:0000313" key="7">
    <source>
        <dbReference type="EMBL" id="KXX73366.1"/>
    </source>
</evidence>
<reference evidence="7" key="1">
    <citation type="submission" date="2015-06" db="EMBL/GenBank/DDBJ databases">
        <authorList>
            <person name="Hoefler B.C."/>
            <person name="Straight P.D."/>
        </authorList>
    </citation>
    <scope>NUCLEOTIDE SEQUENCE [LARGE SCALE GENOMIC DNA]</scope>
    <source>
        <strain evidence="7">Mm55</strain>
    </source>
</reference>
<dbReference type="GO" id="GO:0008094">
    <property type="term" value="F:ATP-dependent activity, acting on DNA"/>
    <property type="evidence" value="ECO:0007669"/>
    <property type="project" value="TreeGrafter"/>
</dbReference>
<evidence type="ECO:0000259" key="6">
    <source>
        <dbReference type="PROSITE" id="PS51194"/>
    </source>
</evidence>
<dbReference type="InterPro" id="IPR027417">
    <property type="entry name" value="P-loop_NTPase"/>
</dbReference>
<dbReference type="VEuPathDB" id="FungiDB:MMYC01_209552"/>
<dbReference type="InterPro" id="IPR000330">
    <property type="entry name" value="SNF2_N"/>
</dbReference>
<dbReference type="PROSITE" id="PS51192">
    <property type="entry name" value="HELICASE_ATP_BIND_1"/>
    <property type="match status" value="1"/>
</dbReference>
<dbReference type="EMBL" id="LCTW02000486">
    <property type="protein sequence ID" value="KXX73366.1"/>
    <property type="molecule type" value="Genomic_DNA"/>
</dbReference>
<dbReference type="Pfam" id="PF00271">
    <property type="entry name" value="Helicase_C"/>
    <property type="match status" value="1"/>
</dbReference>
<keyword evidence="1" id="KW-0547">Nucleotide-binding</keyword>
<keyword evidence="3" id="KW-0067">ATP-binding</keyword>
<evidence type="ECO:0000313" key="9">
    <source>
        <dbReference type="Proteomes" id="UP000078237"/>
    </source>
</evidence>
<evidence type="ECO:0000313" key="8">
    <source>
        <dbReference type="EMBL" id="KXX74711.1"/>
    </source>
</evidence>
<feature type="region of interest" description="Disordered" evidence="4">
    <location>
        <begin position="163"/>
        <end position="202"/>
    </location>
</feature>
<dbReference type="PANTHER" id="PTHR45626">
    <property type="entry name" value="TRANSCRIPTION TERMINATION FACTOR 2-RELATED"/>
    <property type="match status" value="1"/>
</dbReference>
<comment type="caution">
    <text evidence="7">The sequence shown here is derived from an EMBL/GenBank/DDBJ whole genome shotgun (WGS) entry which is preliminary data.</text>
</comment>
<evidence type="ECO:0000259" key="5">
    <source>
        <dbReference type="PROSITE" id="PS51192"/>
    </source>
</evidence>
<dbReference type="GO" id="GO:0005524">
    <property type="term" value="F:ATP binding"/>
    <property type="evidence" value="ECO:0007669"/>
    <property type="project" value="UniProtKB-KW"/>
</dbReference>
<feature type="region of interest" description="Disordered" evidence="4">
    <location>
        <begin position="25"/>
        <end position="133"/>
    </location>
</feature>
<dbReference type="InterPro" id="IPR001650">
    <property type="entry name" value="Helicase_C-like"/>
</dbReference>
<dbReference type="SMART" id="SM00490">
    <property type="entry name" value="HELICc"/>
    <property type="match status" value="1"/>
</dbReference>
<dbReference type="OrthoDB" id="423559at2759"/>
<dbReference type="AlphaFoldDB" id="A0A175VPB9"/>
<dbReference type="EMBL" id="LCTW02000327">
    <property type="protein sequence ID" value="KXX74711.1"/>
    <property type="molecule type" value="Genomic_DNA"/>
</dbReference>
<dbReference type="VEuPathDB" id="FungiDB:MMYC01_210133"/>
<dbReference type="SMART" id="SM00487">
    <property type="entry name" value="DEXDc"/>
    <property type="match status" value="1"/>
</dbReference>